<proteinExistence type="predicted"/>
<dbReference type="EMBL" id="SNRW01000802">
    <property type="protein sequence ID" value="KAA6399200.1"/>
    <property type="molecule type" value="Genomic_DNA"/>
</dbReference>
<name>A0A5J4WW76_9EUKA</name>
<dbReference type="AlphaFoldDB" id="A0A5J4WW76"/>
<comment type="caution">
    <text evidence="1">The sequence shown here is derived from an EMBL/GenBank/DDBJ whole genome shotgun (WGS) entry which is preliminary data.</text>
</comment>
<gene>
    <name evidence="1" type="ORF">EZS28_005270</name>
</gene>
<accession>A0A5J4WW76</accession>
<feature type="non-terminal residue" evidence="1">
    <location>
        <position position="1"/>
    </location>
</feature>
<dbReference type="Proteomes" id="UP000324800">
    <property type="component" value="Unassembled WGS sequence"/>
</dbReference>
<protein>
    <submittedName>
        <fullName evidence="1">Uncharacterized protein</fullName>
    </submittedName>
</protein>
<reference evidence="1 2" key="1">
    <citation type="submission" date="2019-03" db="EMBL/GenBank/DDBJ databases">
        <title>Single cell metagenomics reveals metabolic interactions within the superorganism composed of flagellate Streblomastix strix and complex community of Bacteroidetes bacteria on its surface.</title>
        <authorList>
            <person name="Treitli S.C."/>
            <person name="Kolisko M."/>
            <person name="Husnik F."/>
            <person name="Keeling P."/>
            <person name="Hampl V."/>
        </authorList>
    </citation>
    <scope>NUCLEOTIDE SEQUENCE [LARGE SCALE GENOMIC DNA]</scope>
    <source>
        <strain evidence="1">ST1C</strain>
    </source>
</reference>
<evidence type="ECO:0000313" key="2">
    <source>
        <dbReference type="Proteomes" id="UP000324800"/>
    </source>
</evidence>
<evidence type="ECO:0000313" key="1">
    <source>
        <dbReference type="EMBL" id="KAA6399200.1"/>
    </source>
</evidence>
<sequence>DAVKVNAYADNFVMFVNEYRTKKRLQQQNKSVPTTKRSALDLIWDLTL</sequence>
<organism evidence="1 2">
    <name type="scientific">Streblomastix strix</name>
    <dbReference type="NCBI Taxonomy" id="222440"/>
    <lineage>
        <taxon>Eukaryota</taxon>
        <taxon>Metamonada</taxon>
        <taxon>Preaxostyla</taxon>
        <taxon>Oxymonadida</taxon>
        <taxon>Streblomastigidae</taxon>
        <taxon>Streblomastix</taxon>
    </lineage>
</organism>